<reference evidence="2" key="1">
    <citation type="submission" date="2024-03" db="EMBL/GenBank/DDBJ databases">
        <title>WGS assembly of Saponaria officinalis var. Norfolk2.</title>
        <authorList>
            <person name="Jenkins J."/>
            <person name="Shu S."/>
            <person name="Grimwood J."/>
            <person name="Barry K."/>
            <person name="Goodstein D."/>
            <person name="Schmutz J."/>
            <person name="Leebens-Mack J."/>
            <person name="Osbourn A."/>
        </authorList>
    </citation>
    <scope>NUCLEOTIDE SEQUENCE [LARGE SCALE GENOMIC DNA]</scope>
    <source>
        <strain evidence="2">JIC</strain>
    </source>
</reference>
<dbReference type="Pfam" id="PF00650">
    <property type="entry name" value="CRAL_TRIO"/>
    <property type="match status" value="1"/>
</dbReference>
<dbReference type="SMART" id="SM00516">
    <property type="entry name" value="SEC14"/>
    <property type="match status" value="1"/>
</dbReference>
<dbReference type="PROSITE" id="PS50191">
    <property type="entry name" value="CRAL_TRIO"/>
    <property type="match status" value="1"/>
</dbReference>
<dbReference type="SUPFAM" id="SSF52087">
    <property type="entry name" value="CRAL/TRIO domain"/>
    <property type="match status" value="1"/>
</dbReference>
<dbReference type="SUPFAM" id="SSF46938">
    <property type="entry name" value="CRAL/TRIO N-terminal domain"/>
    <property type="match status" value="1"/>
</dbReference>
<dbReference type="CDD" id="cd00170">
    <property type="entry name" value="SEC14"/>
    <property type="match status" value="1"/>
</dbReference>
<evidence type="ECO:0000313" key="3">
    <source>
        <dbReference type="Proteomes" id="UP001443914"/>
    </source>
</evidence>
<gene>
    <name evidence="2" type="ORF">RND81_13G101100</name>
</gene>
<keyword evidence="3" id="KW-1185">Reference proteome</keyword>
<dbReference type="InterPro" id="IPR036865">
    <property type="entry name" value="CRAL-TRIO_dom_sf"/>
</dbReference>
<dbReference type="PANTHER" id="PTHR46277:SF3">
    <property type="entry name" value="BINDING PROTEIN, PUTATIVE-RELATED"/>
    <property type="match status" value="1"/>
</dbReference>
<dbReference type="SMART" id="SM01100">
    <property type="entry name" value="CRAL_TRIO_N"/>
    <property type="match status" value="1"/>
</dbReference>
<dbReference type="EMBL" id="JBDFQZ010000013">
    <property type="protein sequence ID" value="KAK9668988.1"/>
    <property type="molecule type" value="Genomic_DNA"/>
</dbReference>
<evidence type="ECO:0000259" key="1">
    <source>
        <dbReference type="PROSITE" id="PS50191"/>
    </source>
</evidence>
<dbReference type="InterPro" id="IPR011074">
    <property type="entry name" value="CRAL/TRIO_N_dom"/>
</dbReference>
<accession>A0AAW1H4C3</accession>
<dbReference type="Gene3D" id="3.40.525.10">
    <property type="entry name" value="CRAL-TRIO lipid binding domain"/>
    <property type="match status" value="1"/>
</dbReference>
<dbReference type="Proteomes" id="UP001443914">
    <property type="component" value="Unassembled WGS sequence"/>
</dbReference>
<dbReference type="InterPro" id="IPR001251">
    <property type="entry name" value="CRAL-TRIO_dom"/>
</dbReference>
<comment type="caution">
    <text evidence="2">The sequence shown here is derived from an EMBL/GenBank/DDBJ whole genome shotgun (WGS) entry which is preliminary data.</text>
</comment>
<name>A0AAW1H4C3_SAPOF</name>
<feature type="domain" description="CRAL-TRIO" evidence="1">
    <location>
        <begin position="79"/>
        <end position="240"/>
    </location>
</feature>
<organism evidence="2 3">
    <name type="scientific">Saponaria officinalis</name>
    <name type="common">Common soapwort</name>
    <name type="synonym">Lychnis saponaria</name>
    <dbReference type="NCBI Taxonomy" id="3572"/>
    <lineage>
        <taxon>Eukaryota</taxon>
        <taxon>Viridiplantae</taxon>
        <taxon>Streptophyta</taxon>
        <taxon>Embryophyta</taxon>
        <taxon>Tracheophyta</taxon>
        <taxon>Spermatophyta</taxon>
        <taxon>Magnoliopsida</taxon>
        <taxon>eudicotyledons</taxon>
        <taxon>Gunneridae</taxon>
        <taxon>Pentapetalae</taxon>
        <taxon>Caryophyllales</taxon>
        <taxon>Caryophyllaceae</taxon>
        <taxon>Caryophylleae</taxon>
        <taxon>Saponaria</taxon>
    </lineage>
</organism>
<proteinExistence type="predicted"/>
<dbReference type="InterPro" id="IPR036273">
    <property type="entry name" value="CRAL/TRIO_N_dom_sf"/>
</dbReference>
<protein>
    <recommendedName>
        <fullName evidence="1">CRAL-TRIO domain-containing protein</fullName>
    </recommendedName>
</protein>
<dbReference type="AlphaFoldDB" id="A0AAW1H4C3"/>
<dbReference type="PANTHER" id="PTHR46277">
    <property type="entry name" value="OS03G0850700 PROTEIN"/>
    <property type="match status" value="1"/>
</dbReference>
<sequence length="244" mass="28038">MKVDEVNAGSSKLNNGEEHKISLMRASLESFDPSSKEMDDLTLRRFLRACNLDVEKAVPFFLKYGKWRTSFVPKGYISEAEVQNDLSHNKVLLGGLDKKGRPLTVFFARRHFQNPKLDDFKRYCVYVLDKMVARIPTGQEKFVVIGDLTGFAYSNTDIRGYLGAFSILQDCYPERLEKLLLVDAPKLFMIMWKMIYLFIDDNTKTKIEFVDSKQLKSTLLEFMDESQLPDVYGGMVSLTPIQDV</sequence>
<evidence type="ECO:0000313" key="2">
    <source>
        <dbReference type="EMBL" id="KAK9668988.1"/>
    </source>
</evidence>